<accession>A0A833VM37</accession>
<keyword evidence="4" id="KW-1185">Reference proteome</keyword>
<keyword evidence="2" id="KW-0472">Membrane</keyword>
<evidence type="ECO:0000313" key="3">
    <source>
        <dbReference type="EMBL" id="KAF3332205.1"/>
    </source>
</evidence>
<proteinExistence type="predicted"/>
<dbReference type="AlphaFoldDB" id="A0A833VM37"/>
<sequence>MTNLTMLYILTYHMNPLYPINYMLSIQIIRNFVISIQSTVPNDNGSNGHGPVSDSSPPDSNSSSSLSGSTSANKINKSGVIAGVTVTVIVISLVVLLIVLRKRTHGNYQQPLIIYCFLPLLTFIKS</sequence>
<gene>
    <name evidence="3" type="ORF">FCM35_KLT01782</name>
</gene>
<organism evidence="3 4">
    <name type="scientific">Carex littledalei</name>
    <dbReference type="NCBI Taxonomy" id="544730"/>
    <lineage>
        <taxon>Eukaryota</taxon>
        <taxon>Viridiplantae</taxon>
        <taxon>Streptophyta</taxon>
        <taxon>Embryophyta</taxon>
        <taxon>Tracheophyta</taxon>
        <taxon>Spermatophyta</taxon>
        <taxon>Magnoliopsida</taxon>
        <taxon>Liliopsida</taxon>
        <taxon>Poales</taxon>
        <taxon>Cyperaceae</taxon>
        <taxon>Cyperoideae</taxon>
        <taxon>Cariceae</taxon>
        <taxon>Carex</taxon>
        <taxon>Carex subgen. Euthyceras</taxon>
    </lineage>
</organism>
<evidence type="ECO:0000313" key="4">
    <source>
        <dbReference type="Proteomes" id="UP000623129"/>
    </source>
</evidence>
<dbReference type="Proteomes" id="UP000623129">
    <property type="component" value="Unassembled WGS sequence"/>
</dbReference>
<evidence type="ECO:0000256" key="1">
    <source>
        <dbReference type="SAM" id="MobiDB-lite"/>
    </source>
</evidence>
<feature type="region of interest" description="Disordered" evidence="1">
    <location>
        <begin position="43"/>
        <end position="73"/>
    </location>
</feature>
<protein>
    <submittedName>
        <fullName evidence="3">Uncharacterized protein</fullName>
    </submittedName>
</protein>
<name>A0A833VM37_9POAL</name>
<reference evidence="3" key="1">
    <citation type="submission" date="2020-01" db="EMBL/GenBank/DDBJ databases">
        <title>Genome sequence of Kobresia littledalei, the first chromosome-level genome in the family Cyperaceae.</title>
        <authorList>
            <person name="Qu G."/>
        </authorList>
    </citation>
    <scope>NUCLEOTIDE SEQUENCE</scope>
    <source>
        <strain evidence="3">C.B.Clarke</strain>
        <tissue evidence="3">Leaf</tissue>
    </source>
</reference>
<feature type="transmembrane region" description="Helical" evidence="2">
    <location>
        <begin position="80"/>
        <end position="100"/>
    </location>
</feature>
<feature type="compositionally biased region" description="Low complexity" evidence="1">
    <location>
        <begin position="53"/>
        <end position="71"/>
    </location>
</feature>
<evidence type="ECO:0000256" key="2">
    <source>
        <dbReference type="SAM" id="Phobius"/>
    </source>
</evidence>
<comment type="caution">
    <text evidence="3">The sequence shown here is derived from an EMBL/GenBank/DDBJ whole genome shotgun (WGS) entry which is preliminary data.</text>
</comment>
<dbReference type="EMBL" id="SWLB01000011">
    <property type="protein sequence ID" value="KAF3332205.1"/>
    <property type="molecule type" value="Genomic_DNA"/>
</dbReference>
<keyword evidence="2" id="KW-1133">Transmembrane helix</keyword>
<keyword evidence="2" id="KW-0812">Transmembrane</keyword>